<evidence type="ECO:0000313" key="1">
    <source>
        <dbReference type="EMBL" id="PWZ07345.1"/>
    </source>
</evidence>
<gene>
    <name evidence="1" type="ORF">Zm00014a_001855</name>
</gene>
<reference evidence="1" key="1">
    <citation type="journal article" date="2018" name="Nat. Genet.">
        <title>Extensive intraspecific gene order and gene structural variations between Mo17 and other maize genomes.</title>
        <authorList>
            <person name="Sun S."/>
            <person name="Zhou Y."/>
            <person name="Chen J."/>
            <person name="Shi J."/>
            <person name="Zhao H."/>
            <person name="Zhao H."/>
            <person name="Song W."/>
            <person name="Zhang M."/>
            <person name="Cui Y."/>
            <person name="Dong X."/>
            <person name="Liu H."/>
            <person name="Ma X."/>
            <person name="Jiao Y."/>
            <person name="Wang B."/>
            <person name="Wei X."/>
            <person name="Stein J.C."/>
            <person name="Glaubitz J.C."/>
            <person name="Lu F."/>
            <person name="Yu G."/>
            <person name="Liang C."/>
            <person name="Fengler K."/>
            <person name="Li B."/>
            <person name="Rafalski A."/>
            <person name="Schnable P.S."/>
            <person name="Ware D.H."/>
            <person name="Buckler E.S."/>
            <person name="Lai J."/>
        </authorList>
    </citation>
    <scope>NUCLEOTIDE SEQUENCE [LARGE SCALE GENOMIC DNA]</scope>
    <source>
        <tissue evidence="1">Seedling</tissue>
    </source>
</reference>
<comment type="caution">
    <text evidence="1">The sequence shown here is derived from an EMBL/GenBank/DDBJ whole genome shotgun (WGS) entry which is preliminary data.</text>
</comment>
<feature type="non-terminal residue" evidence="1">
    <location>
        <position position="1"/>
    </location>
</feature>
<sequence length="105" mass="11260">LFIDLTQGPQCLAGDDLAGVFESVPSSSDTPFHMVRTGSNVYSHDTLLCAMLDEFTTIILSLAPDSEANCACSQQLGETIFILAKAGLATDLHLTSERRKGGKHF</sequence>
<accession>A0A3L6DFH1</accession>
<dbReference type="AlphaFoldDB" id="A0A3L6DFH1"/>
<proteinExistence type="predicted"/>
<protein>
    <submittedName>
        <fullName evidence="1">Uncharacterized protein</fullName>
    </submittedName>
</protein>
<organism evidence="1">
    <name type="scientific">Zea mays</name>
    <name type="common">Maize</name>
    <dbReference type="NCBI Taxonomy" id="4577"/>
    <lineage>
        <taxon>Eukaryota</taxon>
        <taxon>Viridiplantae</taxon>
        <taxon>Streptophyta</taxon>
        <taxon>Embryophyta</taxon>
        <taxon>Tracheophyta</taxon>
        <taxon>Spermatophyta</taxon>
        <taxon>Magnoliopsida</taxon>
        <taxon>Liliopsida</taxon>
        <taxon>Poales</taxon>
        <taxon>Poaceae</taxon>
        <taxon>PACMAD clade</taxon>
        <taxon>Panicoideae</taxon>
        <taxon>Andropogonodae</taxon>
        <taxon>Andropogoneae</taxon>
        <taxon>Tripsacinae</taxon>
        <taxon>Zea</taxon>
    </lineage>
</organism>
<dbReference type="EMBL" id="NCVQ01000010">
    <property type="protein sequence ID" value="PWZ07345.1"/>
    <property type="molecule type" value="Genomic_DNA"/>
</dbReference>
<name>A0A3L6DFH1_MAIZE</name>
<dbReference type="Proteomes" id="UP000251960">
    <property type="component" value="Chromosome 9"/>
</dbReference>